<organism evidence="2 3">
    <name type="scientific">Saprolegnia diclina (strain VS20)</name>
    <dbReference type="NCBI Taxonomy" id="1156394"/>
    <lineage>
        <taxon>Eukaryota</taxon>
        <taxon>Sar</taxon>
        <taxon>Stramenopiles</taxon>
        <taxon>Oomycota</taxon>
        <taxon>Saprolegniomycetes</taxon>
        <taxon>Saprolegniales</taxon>
        <taxon>Saprolegniaceae</taxon>
        <taxon>Saprolegnia</taxon>
    </lineage>
</organism>
<dbReference type="Proteomes" id="UP000030762">
    <property type="component" value="Unassembled WGS sequence"/>
</dbReference>
<dbReference type="EMBL" id="JH767300">
    <property type="protein sequence ID" value="EQC25161.1"/>
    <property type="molecule type" value="Genomic_DNA"/>
</dbReference>
<feature type="domain" description="WRKY19-like zinc finger" evidence="1">
    <location>
        <begin position="35"/>
        <end position="57"/>
    </location>
</feature>
<evidence type="ECO:0000259" key="1">
    <source>
        <dbReference type="Pfam" id="PF24906"/>
    </source>
</evidence>
<evidence type="ECO:0000313" key="2">
    <source>
        <dbReference type="EMBL" id="EQC25161.1"/>
    </source>
</evidence>
<evidence type="ECO:0000313" key="3">
    <source>
        <dbReference type="Proteomes" id="UP000030762"/>
    </source>
</evidence>
<dbReference type="InParanoid" id="T0PSE1"/>
<dbReference type="PANTHER" id="PTHR31827:SF1">
    <property type="entry name" value="EMB|CAB89363.1"/>
    <property type="match status" value="1"/>
</dbReference>
<dbReference type="eggNOG" id="ENOG502QTGB">
    <property type="taxonomic scope" value="Eukaryota"/>
</dbReference>
<keyword evidence="3" id="KW-1185">Reference proteome</keyword>
<gene>
    <name evidence="2" type="ORF">SDRG_16968</name>
</gene>
<dbReference type="AlphaFoldDB" id="T0PSE1"/>
<dbReference type="GeneID" id="19957695"/>
<dbReference type="RefSeq" id="XP_008621418.1">
    <property type="nucleotide sequence ID" value="XM_008623196.1"/>
</dbReference>
<dbReference type="OrthoDB" id="69459at2759"/>
<proteinExistence type="predicted"/>
<dbReference type="VEuPathDB" id="FungiDB:SDRG_16968"/>
<accession>T0PSE1</accession>
<dbReference type="OMA" id="RRYCIEP"/>
<dbReference type="InterPro" id="IPR056866">
    <property type="entry name" value="Znf_WRKY19"/>
</dbReference>
<dbReference type="Pfam" id="PF24906">
    <property type="entry name" value="Zf_WRKY19"/>
    <property type="match status" value="1"/>
</dbReference>
<name>T0PSE1_SAPDV</name>
<reference evidence="2 3" key="1">
    <citation type="submission" date="2012-04" db="EMBL/GenBank/DDBJ databases">
        <title>The Genome Sequence of Saprolegnia declina VS20.</title>
        <authorList>
            <consortium name="The Broad Institute Genome Sequencing Platform"/>
            <person name="Russ C."/>
            <person name="Nusbaum C."/>
            <person name="Tyler B."/>
            <person name="van West P."/>
            <person name="Dieguez-Uribeondo J."/>
            <person name="de Bruijn I."/>
            <person name="Tripathy S."/>
            <person name="Jiang R."/>
            <person name="Young S.K."/>
            <person name="Zeng Q."/>
            <person name="Gargeya S."/>
            <person name="Fitzgerald M."/>
            <person name="Haas B."/>
            <person name="Abouelleil A."/>
            <person name="Alvarado L."/>
            <person name="Arachchi H.M."/>
            <person name="Berlin A."/>
            <person name="Chapman S.B."/>
            <person name="Goldberg J."/>
            <person name="Griggs A."/>
            <person name="Gujja S."/>
            <person name="Hansen M."/>
            <person name="Howarth C."/>
            <person name="Imamovic A."/>
            <person name="Larimer J."/>
            <person name="McCowen C."/>
            <person name="Montmayeur A."/>
            <person name="Murphy C."/>
            <person name="Neiman D."/>
            <person name="Pearson M."/>
            <person name="Priest M."/>
            <person name="Roberts A."/>
            <person name="Saif S."/>
            <person name="Shea T."/>
            <person name="Sisk P."/>
            <person name="Sykes S."/>
            <person name="Wortman J."/>
            <person name="Nusbaum C."/>
            <person name="Birren B."/>
        </authorList>
    </citation>
    <scope>NUCLEOTIDE SEQUENCE [LARGE SCALE GENOMIC DNA]</scope>
    <source>
        <strain evidence="2 3">VS20</strain>
    </source>
</reference>
<dbReference type="PANTHER" id="PTHR31827">
    <property type="entry name" value="EMB|CAB89363.1"/>
    <property type="match status" value="1"/>
</dbReference>
<sequence length="169" mass="18723">MDTPARSSTVRRCSRDGCLNQVYARALCVRHGGKKQCRVEGCSTYARGGAFCFKHGGRITRRYCIEPGCAKQAHARQRCVRHGGGRKCKVNECEYLAKYSGYCRRHTTATVASFVNEETPSSTSAVDAMDIEFDMLTLLAQPTSDAEDTDDEAARHGIDWIHTLNESPP</sequence>
<protein>
    <recommendedName>
        <fullName evidence="1">WRKY19-like zinc finger domain-containing protein</fullName>
    </recommendedName>
</protein>
<dbReference type="STRING" id="1156394.T0PSE1"/>